<dbReference type="RefSeq" id="XP_032957877.1">
    <property type="nucleotide sequence ID" value="XM_033101986.1"/>
</dbReference>
<evidence type="ECO:0000313" key="9">
    <source>
        <dbReference type="Ensembl" id="ENSRFEP00010028949.1"/>
    </source>
</evidence>
<name>A0A671FTN6_RHIFE</name>
<evidence type="ECO:0000259" key="7">
    <source>
        <dbReference type="Pfam" id="PF07810"/>
    </source>
</evidence>
<sequence>MNESSTTALRSGRSRRESFIHPESLSLDSSCFASSPVNFLQELPSYRSIARKRTNILSRDKQCGTLLKPEDSYSSQLEEGLTENLNSQSIRNYALNISEKRRLRDIQETQMKYLSEWDQWKRYSSKSWKRFREKAREMAAHLELWREDIRSIDGKFGTGIQSYFSFLRFLVLLNLVIFLIIFLLVLLPILLTEYKITNSSFVFIPSKAMDTQCTVYPRSSSGLVYFYTYIIDLLSGTGFLEETSLFYGRYTIDGVKFQNFTYDLPLAYLLSTIAYLALSLLWIVKRSVEGFKISLIRSEEHSQSYCNKIFAGWDFCITSRSMADLKHSSLRYELRADLEEERIRQKIAERTSEETIRIYSLRLFLNCIVLAVLAACFYAIYRATIFSQEHMKKEIDKMIFGENLLILYLPSIVITLANFVTPMIFAKIIHYEDYSPGFEIRLTILRCVFMRLATICVLVFTLGSKITSCDNNSCELCGYNQKLYPCWETQVGQEMYKLMIFDLIIILAMTLFVDFPRKLLVTYGSSWKLMQCWGQQEFAIPDNVLGIVYGQTICWIGAFFSPLLPAIATLKFIVIFYVKEMSLIHTCRPSPKQFRASNSNFFFLLVLLIGLCLAIIPLTISMAHIPSSKACGPFTNFNTTWDVVPKTVSTFPSSLQSLLHGVTSEAFAVPFFMIICLIMFYFIALAGAHKRVVVQLREQLSLESRDKRYLIQKLTEAQRDVRK</sequence>
<dbReference type="CTD" id="79905"/>
<feature type="transmembrane region" description="Helical" evidence="6">
    <location>
        <begin position="498"/>
        <end position="515"/>
    </location>
</feature>
<keyword evidence="4 6" id="KW-1133">Transmembrane helix</keyword>
<reference evidence="8 11" key="1">
    <citation type="journal article" date="2020" name="Nature">
        <title>Six reference-quality genomes reveal evolution of bat adaptations.</title>
        <authorList>
            <person name="Jebb D."/>
            <person name="Huang Z."/>
            <person name="Pippel M."/>
            <person name="Hughes G.M."/>
            <person name="Lavrichenko K."/>
            <person name="Devanna P."/>
            <person name="Winkler S."/>
            <person name="Jermiin L.S."/>
            <person name="Skirmuntt E.C."/>
            <person name="Katzourakis A."/>
            <person name="Burkitt-Gray L."/>
            <person name="Ray D.A."/>
            <person name="Sullivan K.A.M."/>
            <person name="Roscito J.G."/>
            <person name="Kirilenko B.M."/>
            <person name="Davalos L.M."/>
            <person name="Corthals A.P."/>
            <person name="Power M.L."/>
            <person name="Jones G."/>
            <person name="Ransome R.D."/>
            <person name="Dechmann D.K.N."/>
            <person name="Locatelli A.G."/>
            <person name="Puechmaille S.J."/>
            <person name="Fedrigo O."/>
            <person name="Jarvis E.D."/>
            <person name="Hiller M."/>
            <person name="Vernes S.C."/>
            <person name="Myers E.W."/>
            <person name="Teeling E.C."/>
        </authorList>
    </citation>
    <scope>NUCLEOTIDE SEQUENCE [LARGE SCALE GENOMIC DNA]</scope>
    <source>
        <strain evidence="8">MRhiFer1</strain>
        <tissue evidence="8">Lung</tissue>
    </source>
</reference>
<dbReference type="Proteomes" id="UP000585614">
    <property type="component" value="Unassembled WGS sequence"/>
</dbReference>
<dbReference type="KEGG" id="rfq:117019811"/>
<evidence type="ECO:0000313" key="11">
    <source>
        <dbReference type="Proteomes" id="UP000585614"/>
    </source>
</evidence>
<dbReference type="GO" id="GO:0008200">
    <property type="term" value="F:ion channel inhibitor activity"/>
    <property type="evidence" value="ECO:0007669"/>
    <property type="project" value="Ensembl"/>
</dbReference>
<evidence type="ECO:0000313" key="8">
    <source>
        <dbReference type="EMBL" id="KAF6272509.1"/>
    </source>
</evidence>
<dbReference type="GeneTree" id="ENSGT01050000244894"/>
<dbReference type="GO" id="GO:0005886">
    <property type="term" value="C:plasma membrane"/>
    <property type="evidence" value="ECO:0007669"/>
    <property type="project" value="InterPro"/>
</dbReference>
<comment type="similarity">
    <text evidence="2 6">Belongs to the TMC family.</text>
</comment>
<dbReference type="InterPro" id="IPR038900">
    <property type="entry name" value="TMC"/>
</dbReference>
<gene>
    <name evidence="9" type="primary">TMC7</name>
    <name evidence="8" type="ORF">mRhiFer1_017018</name>
</gene>
<dbReference type="Proteomes" id="UP000472240">
    <property type="component" value="Unplaced"/>
</dbReference>
<dbReference type="OMA" id="QFFMTFF"/>
<comment type="subcellular location">
    <subcellularLocation>
        <location evidence="1 6">Membrane</location>
        <topology evidence="1 6">Multi-pass membrane protein</topology>
    </subcellularLocation>
</comment>
<keyword evidence="10" id="KW-1185">Reference proteome</keyword>
<organism evidence="9 10">
    <name type="scientific">Rhinolophus ferrumequinum</name>
    <name type="common">Greater horseshoe bat</name>
    <dbReference type="NCBI Taxonomy" id="59479"/>
    <lineage>
        <taxon>Eukaryota</taxon>
        <taxon>Metazoa</taxon>
        <taxon>Chordata</taxon>
        <taxon>Craniata</taxon>
        <taxon>Vertebrata</taxon>
        <taxon>Euteleostomi</taxon>
        <taxon>Mammalia</taxon>
        <taxon>Eutheria</taxon>
        <taxon>Laurasiatheria</taxon>
        <taxon>Chiroptera</taxon>
        <taxon>Yinpterochiroptera</taxon>
        <taxon>Rhinolophoidea</taxon>
        <taxon>Rhinolophidae</taxon>
        <taxon>Rhinolophinae</taxon>
        <taxon>Rhinolophus</taxon>
    </lineage>
</organism>
<feature type="transmembrane region" description="Helical" evidence="6">
    <location>
        <begin position="169"/>
        <end position="191"/>
    </location>
</feature>
<keyword evidence="3 6" id="KW-0812">Transmembrane</keyword>
<keyword evidence="5 6" id="KW-0472">Membrane</keyword>
<proteinExistence type="inferred from homology"/>
<evidence type="ECO:0000256" key="6">
    <source>
        <dbReference type="RuleBase" id="RU310713"/>
    </source>
</evidence>
<reference evidence="9" key="2">
    <citation type="submission" date="2025-05" db="UniProtKB">
        <authorList>
            <consortium name="Ensembl"/>
        </authorList>
    </citation>
    <scope>IDENTIFICATION</scope>
</reference>
<dbReference type="Ensembl" id="ENSRFET00010031425.1">
    <property type="protein sequence ID" value="ENSRFEP00010028949.1"/>
    <property type="gene ID" value="ENSRFEG00010019194.1"/>
</dbReference>
<dbReference type="InterPro" id="IPR012496">
    <property type="entry name" value="TMC_dom"/>
</dbReference>
<accession>A0A671FTN6</accession>
<dbReference type="PANTHER" id="PTHR23302:SF42">
    <property type="entry name" value="TRANSMEMBRANE CHANNEL-LIKE PROTEIN 7"/>
    <property type="match status" value="1"/>
</dbReference>
<dbReference type="GO" id="GO:0050954">
    <property type="term" value="P:sensory perception of mechanical stimulus"/>
    <property type="evidence" value="ECO:0007669"/>
    <property type="project" value="Ensembl"/>
</dbReference>
<feature type="transmembrane region" description="Helical" evidence="6">
    <location>
        <begin position="363"/>
        <end position="384"/>
    </location>
</feature>
<dbReference type="EMBL" id="JACAGC010000029">
    <property type="protein sequence ID" value="KAF6272509.1"/>
    <property type="molecule type" value="Genomic_DNA"/>
</dbReference>
<evidence type="ECO:0000256" key="2">
    <source>
        <dbReference type="ARBA" id="ARBA00006510"/>
    </source>
</evidence>
<dbReference type="AlphaFoldDB" id="A0A671FTN6"/>
<feature type="transmembrane region" description="Helical" evidence="6">
    <location>
        <begin position="667"/>
        <end position="688"/>
    </location>
</feature>
<protein>
    <recommendedName>
        <fullName evidence="6">Transmembrane channel-like protein</fullName>
    </recommendedName>
</protein>
<feature type="transmembrane region" description="Helical" evidence="6">
    <location>
        <begin position="599"/>
        <end position="620"/>
    </location>
</feature>
<feature type="transmembrane region" description="Helical" evidence="6">
    <location>
        <begin position="405"/>
        <end position="431"/>
    </location>
</feature>
<evidence type="ECO:0000256" key="4">
    <source>
        <dbReference type="ARBA" id="ARBA00022989"/>
    </source>
</evidence>
<dbReference type="GO" id="GO:0008381">
    <property type="term" value="F:mechanosensitive monoatomic ion channel activity"/>
    <property type="evidence" value="ECO:0007669"/>
    <property type="project" value="TreeGrafter"/>
</dbReference>
<feature type="transmembrane region" description="Helical" evidence="6">
    <location>
        <begin position="555"/>
        <end position="578"/>
    </location>
</feature>
<evidence type="ECO:0000313" key="10">
    <source>
        <dbReference type="Proteomes" id="UP000472240"/>
    </source>
</evidence>
<feature type="domain" description="TMC" evidence="7">
    <location>
        <begin position="486"/>
        <end position="597"/>
    </location>
</feature>
<evidence type="ECO:0000256" key="1">
    <source>
        <dbReference type="ARBA" id="ARBA00004141"/>
    </source>
</evidence>
<dbReference type="PANTHER" id="PTHR23302">
    <property type="entry name" value="TRANSMEMBRANE CHANNEL-RELATED"/>
    <property type="match status" value="1"/>
</dbReference>
<dbReference type="OrthoDB" id="1936208at2759"/>
<dbReference type="Pfam" id="PF07810">
    <property type="entry name" value="TMC"/>
    <property type="match status" value="1"/>
</dbReference>
<dbReference type="GeneID" id="117019811"/>
<feature type="transmembrane region" description="Helical" evidence="6">
    <location>
        <begin position="266"/>
        <end position="284"/>
    </location>
</feature>
<evidence type="ECO:0000256" key="3">
    <source>
        <dbReference type="ARBA" id="ARBA00022692"/>
    </source>
</evidence>
<evidence type="ECO:0000256" key="5">
    <source>
        <dbReference type="ARBA" id="ARBA00023136"/>
    </source>
</evidence>